<keyword evidence="3" id="KW-0723">Serine/threonine-protein kinase</keyword>
<keyword evidence="4 13" id="KW-0808">Transferase</keyword>
<evidence type="ECO:0000256" key="4">
    <source>
        <dbReference type="ARBA" id="ARBA00022679"/>
    </source>
</evidence>
<evidence type="ECO:0000259" key="12">
    <source>
        <dbReference type="PROSITE" id="PS50011"/>
    </source>
</evidence>
<sequence length="261" mass="29187">MVRDFLGFSDFNTSISKEDTIHESDLESENTKNGDSASYNTVPPNLALSRCGLKDDYGLINTTLNPANCHEGGYHTLGRPSSNSIKTSAINSHAPVKRHHSAGDMLDQLDQEDGDNNQRPRSEGHRYTQQFSPKRTSSYGGQFGRQDSYQKLEQLGEGSYATVYKGFSNLTNQIVALKEIRLQQEEGAPFTAIREASLLRGLKHANIVTLHDIIHTNFRICEKDVLPNLFQKHTDLSQYLERHPGGLTAFNVKVCCKHFSC</sequence>
<dbReference type="InterPro" id="IPR000719">
    <property type="entry name" value="Prot_kinase_dom"/>
</dbReference>
<dbReference type="Gene3D" id="3.30.200.20">
    <property type="entry name" value="Phosphorylase Kinase, domain 1"/>
    <property type="match status" value="1"/>
</dbReference>
<keyword evidence="6 13" id="KW-0418">Kinase</keyword>
<comment type="catalytic activity">
    <reaction evidence="8">
        <text>L-threonyl-[protein] + ATP = O-phospho-L-threonyl-[protein] + ADP + H(+)</text>
        <dbReference type="Rhea" id="RHEA:46608"/>
        <dbReference type="Rhea" id="RHEA-COMP:11060"/>
        <dbReference type="Rhea" id="RHEA-COMP:11605"/>
        <dbReference type="ChEBI" id="CHEBI:15378"/>
        <dbReference type="ChEBI" id="CHEBI:30013"/>
        <dbReference type="ChEBI" id="CHEBI:30616"/>
        <dbReference type="ChEBI" id="CHEBI:61977"/>
        <dbReference type="ChEBI" id="CHEBI:456216"/>
        <dbReference type="EC" id="2.7.11.22"/>
    </reaction>
</comment>
<dbReference type="Pfam" id="PF00069">
    <property type="entry name" value="Pkinase"/>
    <property type="match status" value="1"/>
</dbReference>
<reference evidence="13" key="1">
    <citation type="submission" date="2018-11" db="EMBL/GenBank/DDBJ databases">
        <authorList>
            <person name="Alioto T."/>
            <person name="Alioto T."/>
        </authorList>
    </citation>
    <scope>NUCLEOTIDE SEQUENCE</scope>
</reference>
<dbReference type="GO" id="GO:0005634">
    <property type="term" value="C:nucleus"/>
    <property type="evidence" value="ECO:0007669"/>
    <property type="project" value="TreeGrafter"/>
</dbReference>
<dbReference type="PANTHER" id="PTHR24056:SF246">
    <property type="entry name" value="ECDYSONE-INDUCED PROTEIN 63E, ISOFORM N"/>
    <property type="match status" value="1"/>
</dbReference>
<dbReference type="GO" id="GO:0005524">
    <property type="term" value="F:ATP binding"/>
    <property type="evidence" value="ECO:0007669"/>
    <property type="project" value="UniProtKB-UniRule"/>
</dbReference>
<dbReference type="InterPro" id="IPR018506">
    <property type="entry name" value="Cyt_B5_heme-BS"/>
</dbReference>
<keyword evidence="7 10" id="KW-0067">ATP-binding</keyword>
<evidence type="ECO:0000256" key="7">
    <source>
        <dbReference type="ARBA" id="ARBA00022840"/>
    </source>
</evidence>
<name>A0A8B6BDG7_MYTGA</name>
<evidence type="ECO:0000256" key="3">
    <source>
        <dbReference type="ARBA" id="ARBA00022527"/>
    </source>
</evidence>
<dbReference type="GO" id="GO:0020037">
    <property type="term" value="F:heme binding"/>
    <property type="evidence" value="ECO:0007669"/>
    <property type="project" value="InterPro"/>
</dbReference>
<dbReference type="PROSITE" id="PS00107">
    <property type="entry name" value="PROTEIN_KINASE_ATP"/>
    <property type="match status" value="1"/>
</dbReference>
<dbReference type="PROSITE" id="PS50011">
    <property type="entry name" value="PROTEIN_KINASE_DOM"/>
    <property type="match status" value="1"/>
</dbReference>
<proteinExistence type="inferred from homology"/>
<feature type="compositionally biased region" description="Basic and acidic residues" evidence="11">
    <location>
        <begin position="116"/>
        <end position="126"/>
    </location>
</feature>
<dbReference type="PROSITE" id="PS00191">
    <property type="entry name" value="CYTOCHROME_B5_1"/>
    <property type="match status" value="1"/>
</dbReference>
<dbReference type="PANTHER" id="PTHR24056">
    <property type="entry name" value="CELL DIVISION PROTEIN KINASE"/>
    <property type="match status" value="1"/>
</dbReference>
<comment type="catalytic activity">
    <reaction evidence="9">
        <text>L-seryl-[protein] + ATP = O-phospho-L-seryl-[protein] + ADP + H(+)</text>
        <dbReference type="Rhea" id="RHEA:17989"/>
        <dbReference type="Rhea" id="RHEA-COMP:9863"/>
        <dbReference type="Rhea" id="RHEA-COMP:11604"/>
        <dbReference type="ChEBI" id="CHEBI:15378"/>
        <dbReference type="ChEBI" id="CHEBI:29999"/>
        <dbReference type="ChEBI" id="CHEBI:30616"/>
        <dbReference type="ChEBI" id="CHEBI:83421"/>
        <dbReference type="ChEBI" id="CHEBI:456216"/>
        <dbReference type="EC" id="2.7.11.22"/>
    </reaction>
</comment>
<evidence type="ECO:0000256" key="1">
    <source>
        <dbReference type="ARBA" id="ARBA00006485"/>
    </source>
</evidence>
<evidence type="ECO:0000313" key="13">
    <source>
        <dbReference type="EMBL" id="VDH88711.1"/>
    </source>
</evidence>
<gene>
    <name evidence="13" type="ORF">MGAL_10B025662</name>
</gene>
<dbReference type="InterPro" id="IPR017441">
    <property type="entry name" value="Protein_kinase_ATP_BS"/>
</dbReference>
<dbReference type="FunFam" id="3.30.200.20:FF:000124">
    <property type="entry name" value="Cyclin-dependent kinase 4"/>
    <property type="match status" value="1"/>
</dbReference>
<organism evidence="13 14">
    <name type="scientific">Mytilus galloprovincialis</name>
    <name type="common">Mediterranean mussel</name>
    <dbReference type="NCBI Taxonomy" id="29158"/>
    <lineage>
        <taxon>Eukaryota</taxon>
        <taxon>Metazoa</taxon>
        <taxon>Spiralia</taxon>
        <taxon>Lophotrochozoa</taxon>
        <taxon>Mollusca</taxon>
        <taxon>Bivalvia</taxon>
        <taxon>Autobranchia</taxon>
        <taxon>Pteriomorphia</taxon>
        <taxon>Mytilida</taxon>
        <taxon>Mytiloidea</taxon>
        <taxon>Mytilidae</taxon>
        <taxon>Mytilinae</taxon>
        <taxon>Mytilus</taxon>
    </lineage>
</organism>
<accession>A0A8B6BDG7</accession>
<dbReference type="EC" id="2.7.11.22" evidence="2"/>
<evidence type="ECO:0000256" key="9">
    <source>
        <dbReference type="ARBA" id="ARBA00048367"/>
    </source>
</evidence>
<evidence type="ECO:0000313" key="14">
    <source>
        <dbReference type="Proteomes" id="UP000596742"/>
    </source>
</evidence>
<evidence type="ECO:0000256" key="8">
    <source>
        <dbReference type="ARBA" id="ARBA00047811"/>
    </source>
</evidence>
<dbReference type="EMBL" id="UYJE01000001">
    <property type="protein sequence ID" value="VDH88711.1"/>
    <property type="molecule type" value="Genomic_DNA"/>
</dbReference>
<evidence type="ECO:0000256" key="11">
    <source>
        <dbReference type="SAM" id="MobiDB-lite"/>
    </source>
</evidence>
<dbReference type="OrthoDB" id="1732493at2759"/>
<protein>
    <recommendedName>
        <fullName evidence="2">cyclin-dependent kinase</fullName>
        <ecNumber evidence="2">2.7.11.22</ecNumber>
    </recommendedName>
</protein>
<evidence type="ECO:0000256" key="2">
    <source>
        <dbReference type="ARBA" id="ARBA00012425"/>
    </source>
</evidence>
<feature type="binding site" evidence="10">
    <location>
        <position position="178"/>
    </location>
    <ligand>
        <name>ATP</name>
        <dbReference type="ChEBI" id="CHEBI:30616"/>
    </ligand>
</feature>
<feature type="compositionally biased region" description="Polar residues" evidence="11">
    <location>
        <begin position="127"/>
        <end position="144"/>
    </location>
</feature>
<keyword evidence="5 10" id="KW-0547">Nucleotide-binding</keyword>
<comment type="caution">
    <text evidence="13">The sequence shown here is derived from an EMBL/GenBank/DDBJ whole genome shotgun (WGS) entry which is preliminary data.</text>
</comment>
<dbReference type="GO" id="GO:0005737">
    <property type="term" value="C:cytoplasm"/>
    <property type="evidence" value="ECO:0007669"/>
    <property type="project" value="TreeGrafter"/>
</dbReference>
<dbReference type="SUPFAM" id="SSF56112">
    <property type="entry name" value="Protein kinase-like (PK-like)"/>
    <property type="match status" value="1"/>
</dbReference>
<keyword evidence="14" id="KW-1185">Reference proteome</keyword>
<feature type="compositionally biased region" description="Basic and acidic residues" evidence="11">
    <location>
        <begin position="20"/>
        <end position="32"/>
    </location>
</feature>
<dbReference type="Proteomes" id="UP000596742">
    <property type="component" value="Unassembled WGS sequence"/>
</dbReference>
<evidence type="ECO:0000256" key="6">
    <source>
        <dbReference type="ARBA" id="ARBA00022777"/>
    </source>
</evidence>
<dbReference type="InterPro" id="IPR011009">
    <property type="entry name" value="Kinase-like_dom_sf"/>
</dbReference>
<evidence type="ECO:0000256" key="5">
    <source>
        <dbReference type="ARBA" id="ARBA00022741"/>
    </source>
</evidence>
<comment type="similarity">
    <text evidence="1">Belongs to the protein kinase superfamily. CMGC Ser/Thr protein kinase family. CDC2/CDKX subfamily.</text>
</comment>
<evidence type="ECO:0000256" key="10">
    <source>
        <dbReference type="PROSITE-ProRule" id="PRU10141"/>
    </source>
</evidence>
<feature type="region of interest" description="Disordered" evidence="11">
    <location>
        <begin position="20"/>
        <end position="39"/>
    </location>
</feature>
<dbReference type="InterPro" id="IPR050108">
    <property type="entry name" value="CDK"/>
</dbReference>
<feature type="region of interest" description="Disordered" evidence="11">
    <location>
        <begin position="107"/>
        <end position="144"/>
    </location>
</feature>
<dbReference type="GO" id="GO:0004693">
    <property type="term" value="F:cyclin-dependent protein serine/threonine kinase activity"/>
    <property type="evidence" value="ECO:0007669"/>
    <property type="project" value="UniProtKB-EC"/>
</dbReference>
<feature type="domain" description="Protein kinase" evidence="12">
    <location>
        <begin position="149"/>
        <end position="261"/>
    </location>
</feature>
<dbReference type="AlphaFoldDB" id="A0A8B6BDG7"/>